<evidence type="ECO:0000256" key="3">
    <source>
        <dbReference type="RuleBase" id="RU000461"/>
    </source>
</evidence>
<feature type="region of interest" description="Disordered" evidence="4">
    <location>
        <begin position="225"/>
        <end position="263"/>
    </location>
</feature>
<gene>
    <name evidence="5" type="ORF">I7412_08110</name>
</gene>
<dbReference type="GO" id="GO:0036199">
    <property type="term" value="F:cholest-4-en-3-one 26-monooxygenase activity"/>
    <property type="evidence" value="ECO:0007669"/>
    <property type="project" value="TreeGrafter"/>
</dbReference>
<organism evidence="5 6">
    <name type="scientific">Frankia nepalensis</name>
    <dbReference type="NCBI Taxonomy" id="1836974"/>
    <lineage>
        <taxon>Bacteria</taxon>
        <taxon>Bacillati</taxon>
        <taxon>Actinomycetota</taxon>
        <taxon>Actinomycetes</taxon>
        <taxon>Frankiales</taxon>
        <taxon>Frankiaceae</taxon>
        <taxon>Frankia</taxon>
    </lineage>
</organism>
<keyword evidence="3" id="KW-0560">Oxidoreductase</keyword>
<protein>
    <submittedName>
        <fullName evidence="5">Cytochrome P450</fullName>
    </submittedName>
</protein>
<feature type="binding site" description="axial binding residue" evidence="2">
    <location>
        <position position="422"/>
    </location>
    <ligand>
        <name>heme</name>
        <dbReference type="ChEBI" id="CHEBI:30413"/>
    </ligand>
    <ligandPart>
        <name>Fe</name>
        <dbReference type="ChEBI" id="CHEBI:18248"/>
    </ligandPart>
</feature>
<dbReference type="GO" id="GO:0008395">
    <property type="term" value="F:steroid hydroxylase activity"/>
    <property type="evidence" value="ECO:0007669"/>
    <property type="project" value="TreeGrafter"/>
</dbReference>
<dbReference type="Pfam" id="PF00067">
    <property type="entry name" value="p450"/>
    <property type="match status" value="1"/>
</dbReference>
<dbReference type="GO" id="GO:0020037">
    <property type="term" value="F:heme binding"/>
    <property type="evidence" value="ECO:0007669"/>
    <property type="project" value="InterPro"/>
</dbReference>
<evidence type="ECO:0000256" key="2">
    <source>
        <dbReference type="PIRSR" id="PIRSR602401-1"/>
    </source>
</evidence>
<dbReference type="GO" id="GO:0006707">
    <property type="term" value="P:cholesterol catabolic process"/>
    <property type="evidence" value="ECO:0007669"/>
    <property type="project" value="TreeGrafter"/>
</dbReference>
<evidence type="ECO:0000313" key="5">
    <source>
        <dbReference type="EMBL" id="MBL7627131.1"/>
    </source>
</evidence>
<keyword evidence="2 3" id="KW-0349">Heme</keyword>
<feature type="compositionally biased region" description="Low complexity" evidence="4">
    <location>
        <begin position="229"/>
        <end position="263"/>
    </location>
</feature>
<accession>A0A937RJK2</accession>
<dbReference type="Proteomes" id="UP000604475">
    <property type="component" value="Unassembled WGS sequence"/>
</dbReference>
<dbReference type="PROSITE" id="PS00086">
    <property type="entry name" value="CYTOCHROME_P450"/>
    <property type="match status" value="1"/>
</dbReference>
<dbReference type="Gene3D" id="1.10.630.10">
    <property type="entry name" value="Cytochrome P450"/>
    <property type="match status" value="1"/>
</dbReference>
<dbReference type="GO" id="GO:0005506">
    <property type="term" value="F:iron ion binding"/>
    <property type="evidence" value="ECO:0007669"/>
    <property type="project" value="InterPro"/>
</dbReference>
<dbReference type="InterPro" id="IPR017972">
    <property type="entry name" value="Cyt_P450_CS"/>
</dbReference>
<evidence type="ECO:0000256" key="4">
    <source>
        <dbReference type="SAM" id="MobiDB-lite"/>
    </source>
</evidence>
<dbReference type="AlphaFoldDB" id="A0A937RJK2"/>
<evidence type="ECO:0000256" key="1">
    <source>
        <dbReference type="ARBA" id="ARBA00010617"/>
    </source>
</evidence>
<keyword evidence="2 3" id="KW-0408">Iron</keyword>
<keyword evidence="6" id="KW-1185">Reference proteome</keyword>
<dbReference type="InterPro" id="IPR036396">
    <property type="entry name" value="Cyt_P450_sf"/>
</dbReference>
<keyword evidence="3" id="KW-0503">Monooxygenase</keyword>
<evidence type="ECO:0000313" key="6">
    <source>
        <dbReference type="Proteomes" id="UP000604475"/>
    </source>
</evidence>
<dbReference type="InterPro" id="IPR002401">
    <property type="entry name" value="Cyt_P450_E_grp-I"/>
</dbReference>
<name>A0A937RJK2_9ACTN</name>
<keyword evidence="2 3" id="KW-0479">Metal-binding</keyword>
<comment type="caution">
    <text evidence="5">The sequence shown here is derived from an EMBL/GenBank/DDBJ whole genome shotgun (WGS) entry which is preliminary data.</text>
</comment>
<dbReference type="PRINTS" id="PR00385">
    <property type="entry name" value="P450"/>
</dbReference>
<dbReference type="InterPro" id="IPR001128">
    <property type="entry name" value="Cyt_P450"/>
</dbReference>
<dbReference type="EMBL" id="JAEACQ010000156">
    <property type="protein sequence ID" value="MBL7627131.1"/>
    <property type="molecule type" value="Genomic_DNA"/>
</dbReference>
<dbReference type="CDD" id="cd11033">
    <property type="entry name" value="CYP142-like"/>
    <property type="match status" value="1"/>
</dbReference>
<sequence length="472" mass="50325">MTTTSAAVDLYDPDTYLAGPPHAAFAALRQAAPVHWQPVPAGPAAPGYWAVLGYAEVDAVLCDPVLFSSERAGVVLDDLPPDRLAQMRDMLLAMDPPRHRDYRRPLAHRFTHRAIALLEDRIRAVSRSIMAEAAERGRAGEPVEFVGQVAGQLPTRVVGELMGLPREDWDYVHRLSEANNRGQDDSYAAAGGDGGQAGKLPPTVEMALYAAEFAARRRAAAPAADDRAAAPAAGERAAAPGTDGPAAPAVDDAAAPGADDTAAADGVAVTPGEAGAAPFDDDLTSLLLTSDFGGRRMSNLDYGSFFVQLVTAGNDTTQTMLSSGLRALLTHPDQLAALRADPALIPGAVEEILRWANPLHYFRRTATADAVVGGVQIRAGDRLATYFTAANRDESVFDDPDRFDIRRSPNRHLSFGKGEHFCLGAHLARLEGKIFFEELLAAFSRIELADTPVRVRSNLNNGLKSLPIRLAA</sequence>
<dbReference type="PRINTS" id="PR00463">
    <property type="entry name" value="EP450I"/>
</dbReference>
<dbReference type="SUPFAM" id="SSF48264">
    <property type="entry name" value="Cytochrome P450"/>
    <property type="match status" value="1"/>
</dbReference>
<dbReference type="PANTHER" id="PTHR46696:SF4">
    <property type="entry name" value="BIOTIN BIOSYNTHESIS CYTOCHROME P450"/>
    <property type="match status" value="1"/>
</dbReference>
<dbReference type="PANTHER" id="PTHR46696">
    <property type="entry name" value="P450, PUTATIVE (EUROFUNG)-RELATED"/>
    <property type="match status" value="1"/>
</dbReference>
<dbReference type="RefSeq" id="WP_203004676.1">
    <property type="nucleotide sequence ID" value="NZ_JADWYU010000088.1"/>
</dbReference>
<comment type="cofactor">
    <cofactor evidence="2">
        <name>heme</name>
        <dbReference type="ChEBI" id="CHEBI:30413"/>
    </cofactor>
</comment>
<reference evidence="5" key="1">
    <citation type="submission" date="2020-12" db="EMBL/GenBank/DDBJ databases">
        <title>Genomic characterization of non-nitrogen-fixing Frankia strains.</title>
        <authorList>
            <person name="Carlos-Shanley C."/>
            <person name="Guerra T."/>
            <person name="Hahn D."/>
        </authorList>
    </citation>
    <scope>NUCLEOTIDE SEQUENCE</scope>
    <source>
        <strain evidence="5">CN6</strain>
    </source>
</reference>
<comment type="similarity">
    <text evidence="1 3">Belongs to the cytochrome P450 family.</text>
</comment>
<proteinExistence type="inferred from homology"/>